<evidence type="ECO:0000313" key="11">
    <source>
        <dbReference type="Proteomes" id="UP000016943"/>
    </source>
</evidence>
<feature type="transmembrane region" description="Helical" evidence="9">
    <location>
        <begin position="281"/>
        <end position="302"/>
    </location>
</feature>
<evidence type="ECO:0000256" key="5">
    <source>
        <dbReference type="ARBA" id="ARBA00022989"/>
    </source>
</evidence>
<evidence type="ECO:0008006" key="12">
    <source>
        <dbReference type="Google" id="ProtNLM"/>
    </source>
</evidence>
<dbReference type="STRING" id="1348662.CARG_05515"/>
<accession>U3GZG1</accession>
<gene>
    <name evidence="10" type="ORF">CARG_05515</name>
</gene>
<evidence type="ECO:0000313" key="10">
    <source>
        <dbReference type="EMBL" id="AGU15232.1"/>
    </source>
</evidence>
<evidence type="ECO:0000256" key="3">
    <source>
        <dbReference type="ARBA" id="ARBA00022679"/>
    </source>
</evidence>
<dbReference type="PATRIC" id="fig|1348662.3.peg.1076"/>
<evidence type="ECO:0000256" key="7">
    <source>
        <dbReference type="ARBA" id="ARBA00024033"/>
    </source>
</evidence>
<keyword evidence="3" id="KW-0808">Transferase</keyword>
<keyword evidence="4 9" id="KW-0812">Transmembrane</keyword>
<dbReference type="KEGG" id="caz:CARG_05515"/>
<dbReference type="InterPro" id="IPR018584">
    <property type="entry name" value="GT87"/>
</dbReference>
<comment type="subcellular location">
    <subcellularLocation>
        <location evidence="1">Cell membrane</location>
        <topology evidence="1">Multi-pass membrane protein</topology>
    </subcellularLocation>
</comment>
<evidence type="ECO:0000256" key="4">
    <source>
        <dbReference type="ARBA" id="ARBA00022692"/>
    </source>
</evidence>
<dbReference type="EMBL" id="CP006365">
    <property type="protein sequence ID" value="AGU15232.1"/>
    <property type="molecule type" value="Genomic_DNA"/>
</dbReference>
<feature type="transmembrane region" description="Helical" evidence="9">
    <location>
        <begin position="221"/>
        <end position="240"/>
    </location>
</feature>
<evidence type="ECO:0000256" key="9">
    <source>
        <dbReference type="SAM" id="Phobius"/>
    </source>
</evidence>
<keyword evidence="11" id="KW-1185">Reference proteome</keyword>
<keyword evidence="6 9" id="KW-0472">Membrane</keyword>
<evidence type="ECO:0000256" key="1">
    <source>
        <dbReference type="ARBA" id="ARBA00004651"/>
    </source>
</evidence>
<sequence length="414" mass="45867">MAGPTHPARRSHSTQQDTRAERSVHTPDQQALRTLALAALWPVALALFVHRVFILGVNGDLTDDFSTVYYALRRFHEGVEIYNENYSFVDPHYLYNPGATLLLSPLALTTHIGLARVVFIVVNALVIVVALALLTRLAGASLRGPVFPGVIAAAFLTESVRNTLIFSNINGLLLLALSLFLYLLLHERVLLAGVVLGLAILVKPLFLPLIFLPLLKLQWRAVAGAIAVPALLNVVAWPFVPGASDYIFRTMPYLSLVRDYANSSLPGMAVYFGMPEWQQKVWFVVFAVVVVVAIIFVARIRYVDPFTWATTTSAILLCGVFFLSSLGQMYYSMLLFPVFFTALRTMSVVRNPVVWAAAYCFYTTDEFVPSRFPSQGEWLTALLPTVGWAAFLLACAVIALSWWYDERRSASTAA</sequence>
<feature type="transmembrane region" description="Helical" evidence="9">
    <location>
        <begin position="314"/>
        <end position="340"/>
    </location>
</feature>
<evidence type="ECO:0000256" key="8">
    <source>
        <dbReference type="SAM" id="MobiDB-lite"/>
    </source>
</evidence>
<feature type="transmembrane region" description="Helical" evidence="9">
    <location>
        <begin position="191"/>
        <end position="214"/>
    </location>
</feature>
<keyword evidence="2" id="KW-1003">Cell membrane</keyword>
<feature type="transmembrane region" description="Helical" evidence="9">
    <location>
        <begin position="378"/>
        <end position="404"/>
    </location>
</feature>
<feature type="transmembrane region" description="Helical" evidence="9">
    <location>
        <begin position="113"/>
        <end position="134"/>
    </location>
</feature>
<dbReference type="HOGENOM" id="CLU_055106_0_0_11"/>
<comment type="similarity">
    <text evidence="7">Belongs to the glycosyltransferase 87 family.</text>
</comment>
<dbReference type="AlphaFoldDB" id="U3GZG1"/>
<dbReference type="GO" id="GO:0016758">
    <property type="term" value="F:hexosyltransferase activity"/>
    <property type="evidence" value="ECO:0007669"/>
    <property type="project" value="InterPro"/>
</dbReference>
<evidence type="ECO:0000256" key="6">
    <source>
        <dbReference type="ARBA" id="ARBA00023136"/>
    </source>
</evidence>
<feature type="region of interest" description="Disordered" evidence="8">
    <location>
        <begin position="1"/>
        <end position="25"/>
    </location>
</feature>
<dbReference type="Proteomes" id="UP000016943">
    <property type="component" value="Chromosome"/>
</dbReference>
<organism evidence="10 11">
    <name type="scientific">Corynebacterium argentoratense DSM 44202</name>
    <dbReference type="NCBI Taxonomy" id="1348662"/>
    <lineage>
        <taxon>Bacteria</taxon>
        <taxon>Bacillati</taxon>
        <taxon>Actinomycetota</taxon>
        <taxon>Actinomycetes</taxon>
        <taxon>Mycobacteriales</taxon>
        <taxon>Corynebacteriaceae</taxon>
        <taxon>Corynebacterium</taxon>
    </lineage>
</organism>
<dbReference type="GO" id="GO:0005886">
    <property type="term" value="C:plasma membrane"/>
    <property type="evidence" value="ECO:0007669"/>
    <property type="project" value="UniProtKB-SubCell"/>
</dbReference>
<keyword evidence="5 9" id="KW-1133">Transmembrane helix</keyword>
<evidence type="ECO:0000256" key="2">
    <source>
        <dbReference type="ARBA" id="ARBA00022475"/>
    </source>
</evidence>
<proteinExistence type="inferred from homology"/>
<reference evidence="10 11" key="1">
    <citation type="journal article" date="2013" name="Genome Announc.">
        <title>Whole-Genome Sequence of the Clinical Strain Corynebacterium argentoratense DSM 44202, Isolated from a Human Throat Specimen.</title>
        <authorList>
            <person name="Bomholt C."/>
            <person name="Glaub A."/>
            <person name="Gravermann K."/>
            <person name="Albersmeier A."/>
            <person name="Brinkrolf K."/>
            <person name="Ruckert C."/>
            <person name="Tauch A."/>
        </authorList>
    </citation>
    <scope>NUCLEOTIDE SEQUENCE [LARGE SCALE GENOMIC DNA]</scope>
    <source>
        <strain evidence="10">DSM 44202</strain>
    </source>
</reference>
<protein>
    <recommendedName>
        <fullName evidence="12">Arabinofuranosyl transferase</fullName>
    </recommendedName>
</protein>
<feature type="transmembrane region" description="Helical" evidence="9">
    <location>
        <begin position="35"/>
        <end position="57"/>
    </location>
</feature>
<dbReference type="Pfam" id="PF09594">
    <property type="entry name" value="GT87"/>
    <property type="match status" value="1"/>
</dbReference>
<feature type="transmembrane region" description="Helical" evidence="9">
    <location>
        <begin position="164"/>
        <end position="185"/>
    </location>
</feature>
<name>U3GZG1_9CORY</name>
<dbReference type="eggNOG" id="ENOG5033U55">
    <property type="taxonomic scope" value="Bacteria"/>
</dbReference>